<accession>A0AAW0YD26</accession>
<keyword evidence="1" id="KW-0677">Repeat</keyword>
<dbReference type="SMART" id="SM00060">
    <property type="entry name" value="FN3"/>
    <property type="match status" value="2"/>
</dbReference>
<feature type="non-terminal residue" evidence="4">
    <location>
        <position position="1"/>
    </location>
</feature>
<feature type="domain" description="Fibronectin type-III" evidence="3">
    <location>
        <begin position="46"/>
        <end position="148"/>
    </location>
</feature>
<dbReference type="EMBL" id="JARKIK010000003">
    <property type="protein sequence ID" value="KAK8753290.1"/>
    <property type="molecule type" value="Genomic_DNA"/>
</dbReference>
<protein>
    <recommendedName>
        <fullName evidence="3">Fibronectin type-III domain-containing protein</fullName>
    </recommendedName>
</protein>
<dbReference type="SUPFAM" id="SSF49265">
    <property type="entry name" value="Fibronectin type III"/>
    <property type="match status" value="2"/>
</dbReference>
<dbReference type="InterPro" id="IPR003961">
    <property type="entry name" value="FN3_dom"/>
</dbReference>
<dbReference type="PROSITE" id="PS50853">
    <property type="entry name" value="FN3"/>
    <property type="match status" value="3"/>
</dbReference>
<dbReference type="Pfam" id="PF00041">
    <property type="entry name" value="fn3"/>
    <property type="match status" value="2"/>
</dbReference>
<dbReference type="Proteomes" id="UP001445076">
    <property type="component" value="Unassembled WGS sequence"/>
</dbReference>
<feature type="domain" description="Fibronectin type-III" evidence="3">
    <location>
        <begin position="1"/>
        <end position="41"/>
    </location>
</feature>
<dbReference type="InterPro" id="IPR013783">
    <property type="entry name" value="Ig-like_fold"/>
</dbReference>
<feature type="region of interest" description="Disordered" evidence="2">
    <location>
        <begin position="266"/>
        <end position="287"/>
    </location>
</feature>
<evidence type="ECO:0000259" key="3">
    <source>
        <dbReference type="PROSITE" id="PS50853"/>
    </source>
</evidence>
<evidence type="ECO:0000313" key="5">
    <source>
        <dbReference type="Proteomes" id="UP001445076"/>
    </source>
</evidence>
<keyword evidence="5" id="KW-1185">Reference proteome</keyword>
<dbReference type="PANTHER" id="PTHR13817:SF166">
    <property type="entry name" value="NEURONAL IGCAM-RELATED"/>
    <property type="match status" value="1"/>
</dbReference>
<reference evidence="4 5" key="1">
    <citation type="journal article" date="2024" name="BMC Genomics">
        <title>Genome assembly of redclaw crayfish (Cherax quadricarinatus) provides insights into its immune adaptation and hypoxia tolerance.</title>
        <authorList>
            <person name="Liu Z."/>
            <person name="Zheng J."/>
            <person name="Li H."/>
            <person name="Fang K."/>
            <person name="Wang S."/>
            <person name="He J."/>
            <person name="Zhou D."/>
            <person name="Weng S."/>
            <person name="Chi M."/>
            <person name="Gu Z."/>
            <person name="He J."/>
            <person name="Li F."/>
            <person name="Wang M."/>
        </authorList>
    </citation>
    <scope>NUCLEOTIDE SEQUENCE [LARGE SCALE GENOMIC DNA]</scope>
    <source>
        <strain evidence="4">ZL_2023a</strain>
    </source>
</reference>
<feature type="non-terminal residue" evidence="4">
    <location>
        <position position="295"/>
    </location>
</feature>
<dbReference type="PRINTS" id="PR00014">
    <property type="entry name" value="FNTYPEIII"/>
</dbReference>
<proteinExistence type="predicted"/>
<feature type="domain" description="Fibronectin type-III" evidence="3">
    <location>
        <begin position="152"/>
        <end position="255"/>
    </location>
</feature>
<dbReference type="InterPro" id="IPR036116">
    <property type="entry name" value="FN3_sf"/>
</dbReference>
<dbReference type="AlphaFoldDB" id="A0AAW0YD26"/>
<organism evidence="4 5">
    <name type="scientific">Cherax quadricarinatus</name>
    <name type="common">Australian red claw crayfish</name>
    <dbReference type="NCBI Taxonomy" id="27406"/>
    <lineage>
        <taxon>Eukaryota</taxon>
        <taxon>Metazoa</taxon>
        <taxon>Ecdysozoa</taxon>
        <taxon>Arthropoda</taxon>
        <taxon>Crustacea</taxon>
        <taxon>Multicrustacea</taxon>
        <taxon>Malacostraca</taxon>
        <taxon>Eumalacostraca</taxon>
        <taxon>Eucarida</taxon>
        <taxon>Decapoda</taxon>
        <taxon>Pleocyemata</taxon>
        <taxon>Astacidea</taxon>
        <taxon>Parastacoidea</taxon>
        <taxon>Parastacidae</taxon>
        <taxon>Cherax</taxon>
    </lineage>
</organism>
<dbReference type="CDD" id="cd00063">
    <property type="entry name" value="FN3"/>
    <property type="match status" value="3"/>
</dbReference>
<dbReference type="InterPro" id="IPR050964">
    <property type="entry name" value="Striated_Muscle_Regulatory"/>
</dbReference>
<sequence length="295" mass="31964">TEVEVKDLPPYHKYEVQVEAYNAYGAAPPSEDTYTGHSGQDVPEENPDNLRVTDADATDAVLTWIPVDEDSVNGLLLGYKVEYWVDDDGADDDDDDHDHDQVLTTGPVGRAELTGLQPFTNYRARVSVVNSAFTGPASSIITFKTAEGESGPVSNLKARQLGDDNVLVDWGEPEEPHGVVRGYQVHYTTVSEDGQEGTLTEYAEKLDPSVTMVKLSELEEGATYRVTVAAVNGAGDGEGLSVDVDLKPGEPMVPAVPVFTWSIFKESEEQEGTDRDADGDVDDDDVRNLNVIIGD</sequence>
<name>A0AAW0YD26_CHEQU</name>
<evidence type="ECO:0000256" key="2">
    <source>
        <dbReference type="SAM" id="MobiDB-lite"/>
    </source>
</evidence>
<dbReference type="Gene3D" id="2.60.40.10">
    <property type="entry name" value="Immunoglobulins"/>
    <property type="match status" value="3"/>
</dbReference>
<feature type="region of interest" description="Disordered" evidence="2">
    <location>
        <begin position="26"/>
        <end position="50"/>
    </location>
</feature>
<evidence type="ECO:0000313" key="4">
    <source>
        <dbReference type="EMBL" id="KAK8753290.1"/>
    </source>
</evidence>
<evidence type="ECO:0000256" key="1">
    <source>
        <dbReference type="ARBA" id="ARBA00022737"/>
    </source>
</evidence>
<dbReference type="FunFam" id="2.60.40.10:FF:000028">
    <property type="entry name" value="Neuronal cell adhesion molecule"/>
    <property type="match status" value="1"/>
</dbReference>
<gene>
    <name evidence="4" type="ORF">OTU49_003717</name>
</gene>
<dbReference type="PANTHER" id="PTHR13817">
    <property type="entry name" value="TITIN"/>
    <property type="match status" value="1"/>
</dbReference>
<comment type="caution">
    <text evidence="4">The sequence shown here is derived from an EMBL/GenBank/DDBJ whole genome shotgun (WGS) entry which is preliminary data.</text>
</comment>